<keyword evidence="1" id="KW-0472">Membrane</keyword>
<evidence type="ECO:0000256" key="1">
    <source>
        <dbReference type="SAM" id="Phobius"/>
    </source>
</evidence>
<reference evidence="2 3" key="1">
    <citation type="journal article" date="2016" name="Nat. Commun.">
        <title>Thousands of microbial genomes shed light on interconnected biogeochemical processes in an aquifer system.</title>
        <authorList>
            <person name="Anantharaman K."/>
            <person name="Brown C.T."/>
            <person name="Hug L.A."/>
            <person name="Sharon I."/>
            <person name="Castelle C.J."/>
            <person name="Probst A.J."/>
            <person name="Thomas B.C."/>
            <person name="Singh A."/>
            <person name="Wilkins M.J."/>
            <person name="Karaoz U."/>
            <person name="Brodie E.L."/>
            <person name="Williams K.H."/>
            <person name="Hubbard S.S."/>
            <person name="Banfield J.F."/>
        </authorList>
    </citation>
    <scope>NUCLEOTIDE SEQUENCE [LARGE SCALE GENOMIC DNA]</scope>
</reference>
<gene>
    <name evidence="2" type="ORF">A2671_02045</name>
</gene>
<evidence type="ECO:0000313" key="2">
    <source>
        <dbReference type="EMBL" id="OGG47524.1"/>
    </source>
</evidence>
<dbReference type="AlphaFoldDB" id="A0A1F6CEA2"/>
<keyword evidence="1" id="KW-0812">Transmembrane</keyword>
<evidence type="ECO:0000313" key="3">
    <source>
        <dbReference type="Proteomes" id="UP000178344"/>
    </source>
</evidence>
<name>A0A1F6CEA2_9BACT</name>
<comment type="caution">
    <text evidence="2">The sequence shown here is derived from an EMBL/GenBank/DDBJ whole genome shotgun (WGS) entry which is preliminary data.</text>
</comment>
<organism evidence="2 3">
    <name type="scientific">Candidatus Kaiserbacteria bacterium RIFCSPHIGHO2_01_FULL_49_13</name>
    <dbReference type="NCBI Taxonomy" id="1798477"/>
    <lineage>
        <taxon>Bacteria</taxon>
        <taxon>Candidatus Kaiseribacteriota</taxon>
    </lineage>
</organism>
<protein>
    <submittedName>
        <fullName evidence="2">Uncharacterized protein</fullName>
    </submittedName>
</protein>
<keyword evidence="1" id="KW-1133">Transmembrane helix</keyword>
<dbReference type="EMBL" id="MFKQ01000008">
    <property type="protein sequence ID" value="OGG47524.1"/>
    <property type="molecule type" value="Genomic_DNA"/>
</dbReference>
<accession>A0A1F6CEA2</accession>
<proteinExistence type="predicted"/>
<dbReference type="Proteomes" id="UP000178344">
    <property type="component" value="Unassembled WGS sequence"/>
</dbReference>
<feature type="transmembrane region" description="Helical" evidence="1">
    <location>
        <begin position="74"/>
        <end position="93"/>
    </location>
</feature>
<feature type="transmembrane region" description="Helical" evidence="1">
    <location>
        <begin position="6"/>
        <end position="22"/>
    </location>
</feature>
<feature type="transmembrane region" description="Helical" evidence="1">
    <location>
        <begin position="34"/>
        <end position="54"/>
    </location>
</feature>
<sequence>MALVLQGLIFVIIIGVIYSLWATTKSYGGAIGSALKWIGVGILFFTVEALDRIFGTLADLSFVNSLEFTDPVLLHHSLMFLGLLFSGIGFSKLTRAAK</sequence>